<comment type="caution">
    <text evidence="3">The sequence shown here is derived from an EMBL/GenBank/DDBJ whole genome shotgun (WGS) entry which is preliminary data.</text>
</comment>
<dbReference type="Gene3D" id="3.65.10.10">
    <property type="entry name" value="Enolpyruvate transferase domain"/>
    <property type="match status" value="1"/>
</dbReference>
<evidence type="ECO:0000256" key="1">
    <source>
        <dbReference type="ARBA" id="ARBA00022679"/>
    </source>
</evidence>
<dbReference type="GO" id="GO:0003866">
    <property type="term" value="F:3-phosphoshikimate 1-carboxyvinyltransferase activity"/>
    <property type="evidence" value="ECO:0007669"/>
    <property type="project" value="UniProtKB-EC"/>
</dbReference>
<feature type="non-terminal residue" evidence="3">
    <location>
        <position position="125"/>
    </location>
</feature>
<gene>
    <name evidence="3" type="ORF">FC695_33060</name>
</gene>
<keyword evidence="1 3" id="KW-0808">Transferase</keyword>
<evidence type="ECO:0000313" key="4">
    <source>
        <dbReference type="Proteomes" id="UP000308444"/>
    </source>
</evidence>
<feature type="domain" description="Enolpyruvate transferase" evidence="2">
    <location>
        <begin position="12"/>
        <end position="125"/>
    </location>
</feature>
<name>A0A9X9A312_BACCE</name>
<evidence type="ECO:0000313" key="3">
    <source>
        <dbReference type="EMBL" id="TKI91295.1"/>
    </source>
</evidence>
<dbReference type="Proteomes" id="UP000308444">
    <property type="component" value="Unassembled WGS sequence"/>
</dbReference>
<dbReference type="GO" id="GO:0009423">
    <property type="term" value="P:chorismate biosynthetic process"/>
    <property type="evidence" value="ECO:0007669"/>
    <property type="project" value="TreeGrafter"/>
</dbReference>
<dbReference type="PANTHER" id="PTHR21090:SF5">
    <property type="entry name" value="PENTAFUNCTIONAL AROM POLYPEPTIDE"/>
    <property type="match status" value="1"/>
</dbReference>
<dbReference type="InterPro" id="IPR023193">
    <property type="entry name" value="EPSP_synthase_CS"/>
</dbReference>
<dbReference type="InterPro" id="IPR001986">
    <property type="entry name" value="Enolpyruvate_Tfrase_dom"/>
</dbReference>
<dbReference type="SUPFAM" id="SSF55205">
    <property type="entry name" value="EPT/RTPC-like"/>
    <property type="match status" value="1"/>
</dbReference>
<evidence type="ECO:0000259" key="2">
    <source>
        <dbReference type="Pfam" id="PF00275"/>
    </source>
</evidence>
<dbReference type="PANTHER" id="PTHR21090">
    <property type="entry name" value="AROM/DEHYDROQUINATE SYNTHASE"/>
    <property type="match status" value="1"/>
</dbReference>
<proteinExistence type="predicted"/>
<accession>A0A9X9A312</accession>
<dbReference type="PROSITE" id="PS00104">
    <property type="entry name" value="EPSP_SYNTHASE_1"/>
    <property type="match status" value="1"/>
</dbReference>
<dbReference type="Pfam" id="PF00275">
    <property type="entry name" value="EPSP_synthase"/>
    <property type="match status" value="1"/>
</dbReference>
<dbReference type="InterPro" id="IPR036968">
    <property type="entry name" value="Enolpyruvate_Tfrase_sf"/>
</dbReference>
<dbReference type="EMBL" id="SZOH01003221">
    <property type="protein sequence ID" value="TKI91295.1"/>
    <property type="molecule type" value="Genomic_DNA"/>
</dbReference>
<sequence>MKERTIQPVNNGLNGNITIPGDKSISHRAVMFGSIAEGKTTIKGFLPGADCLSTISCFKEMGVEITQNGDEVTVVGKGLEGLQEPKAVLDVGNSGTTIRLMSGILANTPFFSCVQGDESIAKRPM</sequence>
<organism evidence="3 4">
    <name type="scientific">Bacillus cereus</name>
    <dbReference type="NCBI Taxonomy" id="1396"/>
    <lineage>
        <taxon>Bacteria</taxon>
        <taxon>Bacillati</taxon>
        <taxon>Bacillota</taxon>
        <taxon>Bacilli</taxon>
        <taxon>Bacillales</taxon>
        <taxon>Bacillaceae</taxon>
        <taxon>Bacillus</taxon>
        <taxon>Bacillus cereus group</taxon>
    </lineage>
</organism>
<dbReference type="AlphaFoldDB" id="A0A9X9A312"/>
<reference evidence="3 4" key="1">
    <citation type="journal article" date="2019" name="Environ. Microbiol.">
        <title>An active ?-lactamase is a part of an orchestrated cell wall stress resistance network of Bacillus subtilis and related rhizosphere species.</title>
        <authorList>
            <person name="Bucher T."/>
            <person name="Keren-Paz A."/>
            <person name="Hausser J."/>
            <person name="Olender T."/>
            <person name="Cytryn E."/>
            <person name="Kolodkin-Gal I."/>
        </authorList>
    </citation>
    <scope>NUCLEOTIDE SEQUENCE [LARGE SCALE GENOMIC DNA]</scope>
    <source>
        <strain evidence="3 4">I32</strain>
    </source>
</reference>
<protein>
    <submittedName>
        <fullName evidence="3">3-phosphoshikimate 1-carboxyvinyltransferase</fullName>
        <ecNumber evidence="3">2.5.1.19</ecNumber>
    </submittedName>
</protein>
<dbReference type="InterPro" id="IPR013792">
    <property type="entry name" value="RNA3'P_cycl/enolpyr_Trfase_a/b"/>
</dbReference>
<dbReference type="EC" id="2.5.1.19" evidence="3"/>